<gene>
    <name evidence="2" type="ORF">PV517_46870</name>
</gene>
<evidence type="ECO:0000313" key="3">
    <source>
        <dbReference type="Proteomes" id="UP001271723"/>
    </source>
</evidence>
<reference evidence="2 3" key="1">
    <citation type="journal article" date="2023" name="Microb. Genom.">
        <title>Mesoterricola silvestris gen. nov., sp. nov., Mesoterricola sediminis sp. nov., Geothrix oryzae sp. nov., Geothrix edaphica sp. nov., Geothrix rubra sp. nov., and Geothrix limicola sp. nov., six novel members of Acidobacteriota isolated from soils.</title>
        <authorList>
            <person name="Weisberg A.J."/>
            <person name="Pearce E."/>
            <person name="Kramer C.G."/>
            <person name="Chang J.H."/>
            <person name="Clarke C.R."/>
        </authorList>
    </citation>
    <scope>NUCLEOTIDE SEQUENCE [LARGE SCALE GENOMIC DNA]</scope>
    <source>
        <strain evidence="2 3">NRRL_B-2795</strain>
    </source>
</reference>
<sequence length="38" mass="4061">MEHGPGSHVHPTLCIHARPPSGDWHFEATTGGGPWTEA</sequence>
<organism evidence="2 3">
    <name type="scientific">Streptomyces griseiscabiei</name>
    <dbReference type="NCBI Taxonomy" id="2993540"/>
    <lineage>
        <taxon>Bacteria</taxon>
        <taxon>Bacillati</taxon>
        <taxon>Actinomycetota</taxon>
        <taxon>Actinomycetes</taxon>
        <taxon>Kitasatosporales</taxon>
        <taxon>Streptomycetaceae</taxon>
        <taxon>Streptomyces</taxon>
    </lineage>
</organism>
<keyword evidence="3" id="KW-1185">Reference proteome</keyword>
<dbReference type="RefSeq" id="WP_256965112.1">
    <property type="nucleotide sequence ID" value="NZ_JAGJBZ010000002.1"/>
</dbReference>
<evidence type="ECO:0000313" key="2">
    <source>
        <dbReference type="EMBL" id="MDX2916178.1"/>
    </source>
</evidence>
<accession>A0ABU4LMG2</accession>
<protein>
    <submittedName>
        <fullName evidence="2">Uncharacterized protein</fullName>
    </submittedName>
</protein>
<dbReference type="Proteomes" id="UP001271723">
    <property type="component" value="Unassembled WGS sequence"/>
</dbReference>
<name>A0ABU4LMG2_9ACTN</name>
<dbReference type="EMBL" id="JARAVY010000040">
    <property type="protein sequence ID" value="MDX2916178.1"/>
    <property type="molecule type" value="Genomic_DNA"/>
</dbReference>
<proteinExistence type="predicted"/>
<feature type="region of interest" description="Disordered" evidence="1">
    <location>
        <begin position="1"/>
        <end position="38"/>
    </location>
</feature>
<comment type="caution">
    <text evidence="2">The sequence shown here is derived from an EMBL/GenBank/DDBJ whole genome shotgun (WGS) entry which is preliminary data.</text>
</comment>
<evidence type="ECO:0000256" key="1">
    <source>
        <dbReference type="SAM" id="MobiDB-lite"/>
    </source>
</evidence>